<proteinExistence type="predicted"/>
<gene>
    <name evidence="1" type="ORF">AQ490_03420</name>
</gene>
<dbReference type="eggNOG" id="ENOG503250N">
    <property type="taxonomic scope" value="Bacteria"/>
</dbReference>
<evidence type="ECO:0000313" key="1">
    <source>
        <dbReference type="EMBL" id="KRV49263.1"/>
    </source>
</evidence>
<evidence type="ECO:0000313" key="2">
    <source>
        <dbReference type="Proteomes" id="UP000050867"/>
    </source>
</evidence>
<keyword evidence="2" id="KW-1185">Reference proteome</keyword>
<reference evidence="1 2" key="1">
    <citation type="submission" date="2015-10" db="EMBL/GenBank/DDBJ databases">
        <title>Draft genome sequence of pyrrolomycin-producing Streptomyces vitaminophilus.</title>
        <authorList>
            <person name="Graham D.E."/>
            <person name="Mahan K.M."/>
            <person name="Klingeman D.M."/>
            <person name="Hettich R.L."/>
            <person name="Parry R.J."/>
        </authorList>
    </citation>
    <scope>NUCLEOTIDE SEQUENCE [LARGE SCALE GENOMIC DNA]</scope>
    <source>
        <strain evidence="1 2">ATCC 31673</strain>
    </source>
</reference>
<dbReference type="EMBL" id="LLZU01000013">
    <property type="protein sequence ID" value="KRV49263.1"/>
    <property type="molecule type" value="Genomic_DNA"/>
</dbReference>
<protein>
    <submittedName>
        <fullName evidence="1">Uncharacterized protein</fullName>
    </submittedName>
</protein>
<dbReference type="RefSeq" id="WP_018384719.1">
    <property type="nucleotide sequence ID" value="NZ_LLZU01000013.1"/>
</dbReference>
<organism evidence="1 2">
    <name type="scientific">Wenjunlia vitaminophila</name>
    <name type="common">Streptomyces vitaminophilus</name>
    <dbReference type="NCBI Taxonomy" id="76728"/>
    <lineage>
        <taxon>Bacteria</taxon>
        <taxon>Bacillati</taxon>
        <taxon>Actinomycetota</taxon>
        <taxon>Actinomycetes</taxon>
        <taxon>Kitasatosporales</taxon>
        <taxon>Streptomycetaceae</taxon>
        <taxon>Wenjunlia</taxon>
    </lineage>
</organism>
<dbReference type="OrthoDB" id="4208153at2"/>
<sequence>MTRPPSPQDVLAAVRDLTQLRDGAVDIDHSRSAAAMETVGRAMADALRPHRPETVLTWDDSDNAVLGHVLARESGVPAVPFRLQDGVIDVDVELVRGRQVALAVLHGVPAFLLRQVRSYLDAHQATLEAVAEAVGPRPSGETAVPHHLVLVDQHTLTPAARDTGTDHAH</sequence>
<accession>A0A0T6LTT8</accession>
<dbReference type="AlphaFoldDB" id="A0A0T6LTT8"/>
<dbReference type="STRING" id="76728.AQ490_03420"/>
<name>A0A0T6LTT8_WENVI</name>
<dbReference type="Proteomes" id="UP000050867">
    <property type="component" value="Unassembled WGS sequence"/>
</dbReference>
<comment type="caution">
    <text evidence="1">The sequence shown here is derived from an EMBL/GenBank/DDBJ whole genome shotgun (WGS) entry which is preliminary data.</text>
</comment>